<evidence type="ECO:0000259" key="6">
    <source>
        <dbReference type="PROSITE" id="PS51473"/>
    </source>
</evidence>
<dbReference type="InterPro" id="IPR050581">
    <property type="entry name" value="CRR_secretory_protein"/>
</dbReference>
<proteinExistence type="inferred from homology"/>
<organism evidence="7 8">
    <name type="scientific">Jatropha curcas</name>
    <name type="common">Barbados nut</name>
    <dbReference type="NCBI Taxonomy" id="180498"/>
    <lineage>
        <taxon>Eukaryota</taxon>
        <taxon>Viridiplantae</taxon>
        <taxon>Streptophyta</taxon>
        <taxon>Embryophyta</taxon>
        <taxon>Tracheophyta</taxon>
        <taxon>Spermatophyta</taxon>
        <taxon>Magnoliopsida</taxon>
        <taxon>eudicotyledons</taxon>
        <taxon>Gunneridae</taxon>
        <taxon>Pentapetalae</taxon>
        <taxon>rosids</taxon>
        <taxon>fabids</taxon>
        <taxon>Malpighiales</taxon>
        <taxon>Euphorbiaceae</taxon>
        <taxon>Crotonoideae</taxon>
        <taxon>Jatropheae</taxon>
        <taxon>Jatropha</taxon>
    </lineage>
</organism>
<dbReference type="InterPro" id="IPR038408">
    <property type="entry name" value="GNK2_sf"/>
</dbReference>
<sequence>MYHRTHFTISVFSQENYADYGHHRNSLNGLLNLLSTKTPATGFGLASTGPPRGRGHVNALALCRGDVAKKDCKTCVANAGDALIDRCSNNKGAIIWYDDCLLKYSNFNFFGDIDEQNKFYLYNYQDVEKMNPALFNKKVKELLSGLSGKAYGNKKFYATGELKLFGGKYKKIYGMAQCTRDLSNMECKKCLDDAINELPSCCSGKKGARVVTGSCNVRYKLYPFVNVPKVN</sequence>
<dbReference type="PANTHER" id="PTHR32411">
    <property type="entry name" value="CYSTEINE-RICH REPEAT SECRETORY PROTEIN 38-RELATED"/>
    <property type="match status" value="1"/>
</dbReference>
<dbReference type="Gene3D" id="3.30.430.20">
    <property type="entry name" value="Gnk2 domain, C-X8-C-X2-C motif"/>
    <property type="match status" value="2"/>
</dbReference>
<dbReference type="FunFam" id="3.30.430.20:FF:000002">
    <property type="entry name" value="Cysteine-rich receptor-like protein kinase 10"/>
    <property type="match status" value="1"/>
</dbReference>
<evidence type="ECO:0000313" key="7">
    <source>
        <dbReference type="EMBL" id="KDP25619.1"/>
    </source>
</evidence>
<dbReference type="PANTHER" id="PTHR32411:SF43">
    <property type="entry name" value="CYSTEINE-RICH REPEAT SECRETORY PROTEIN 38"/>
    <property type="match status" value="1"/>
</dbReference>
<dbReference type="Pfam" id="PF01657">
    <property type="entry name" value="Stress-antifung"/>
    <property type="match status" value="2"/>
</dbReference>
<keyword evidence="8" id="KW-1185">Reference proteome</keyword>
<evidence type="ECO:0000256" key="5">
    <source>
        <dbReference type="ARBA" id="ARBA00038515"/>
    </source>
</evidence>
<dbReference type="GO" id="GO:0005576">
    <property type="term" value="C:extracellular region"/>
    <property type="evidence" value="ECO:0007669"/>
    <property type="project" value="UniProtKB-SubCell"/>
</dbReference>
<dbReference type="STRING" id="180498.A0A067K1F5"/>
<dbReference type="PROSITE" id="PS51473">
    <property type="entry name" value="GNK2"/>
    <property type="match status" value="2"/>
</dbReference>
<comment type="similarity">
    <text evidence="5">Belongs to the cysteine-rich repeat secretory protein family.</text>
</comment>
<comment type="subcellular location">
    <subcellularLocation>
        <location evidence="1">Secreted</location>
    </subcellularLocation>
</comment>
<evidence type="ECO:0000256" key="1">
    <source>
        <dbReference type="ARBA" id="ARBA00004613"/>
    </source>
</evidence>
<feature type="domain" description="Gnk2-homologous" evidence="6">
    <location>
        <begin position="5"/>
        <end position="109"/>
    </location>
</feature>
<evidence type="ECO:0000256" key="2">
    <source>
        <dbReference type="ARBA" id="ARBA00022525"/>
    </source>
</evidence>
<evidence type="ECO:0000313" key="8">
    <source>
        <dbReference type="Proteomes" id="UP000027138"/>
    </source>
</evidence>
<protein>
    <recommendedName>
        <fullName evidence="6">Gnk2-homologous domain-containing protein</fullName>
    </recommendedName>
</protein>
<keyword evidence="3" id="KW-0732">Signal</keyword>
<dbReference type="OrthoDB" id="696781at2759"/>
<evidence type="ECO:0000256" key="4">
    <source>
        <dbReference type="ARBA" id="ARBA00022737"/>
    </source>
</evidence>
<reference evidence="7 8" key="1">
    <citation type="journal article" date="2014" name="PLoS ONE">
        <title>Global Analysis of Gene Expression Profiles in Physic Nut (Jatropha curcas L.) Seedlings Exposed to Salt Stress.</title>
        <authorList>
            <person name="Zhang L."/>
            <person name="Zhang C."/>
            <person name="Wu P."/>
            <person name="Chen Y."/>
            <person name="Li M."/>
            <person name="Jiang H."/>
            <person name="Wu G."/>
        </authorList>
    </citation>
    <scope>NUCLEOTIDE SEQUENCE [LARGE SCALE GENOMIC DNA]</scope>
    <source>
        <strain evidence="8">cv. GZQX0401</strain>
        <tissue evidence="7">Young leaves</tissue>
    </source>
</reference>
<dbReference type="CDD" id="cd23509">
    <property type="entry name" value="Gnk2-like"/>
    <property type="match status" value="2"/>
</dbReference>
<name>A0A067K1F5_JATCU</name>
<dbReference type="Proteomes" id="UP000027138">
    <property type="component" value="Unassembled WGS sequence"/>
</dbReference>
<keyword evidence="4" id="KW-0677">Repeat</keyword>
<feature type="domain" description="Gnk2-homologous" evidence="6">
    <location>
        <begin position="115"/>
        <end position="224"/>
    </location>
</feature>
<dbReference type="EMBL" id="KK914993">
    <property type="protein sequence ID" value="KDP25619.1"/>
    <property type="molecule type" value="Genomic_DNA"/>
</dbReference>
<accession>A0A067K1F5</accession>
<dbReference type="InterPro" id="IPR002902">
    <property type="entry name" value="GNK2"/>
</dbReference>
<keyword evidence="2" id="KW-0964">Secreted</keyword>
<dbReference type="AlphaFoldDB" id="A0A067K1F5"/>
<evidence type="ECO:0000256" key="3">
    <source>
        <dbReference type="ARBA" id="ARBA00022729"/>
    </source>
</evidence>
<gene>
    <name evidence="7" type="ORF">JCGZ_20775</name>
</gene>